<keyword evidence="2" id="KW-1185">Reference proteome</keyword>
<dbReference type="Proteomes" id="UP000018747">
    <property type="component" value="Unassembled WGS sequence"/>
</dbReference>
<gene>
    <name evidence="1" type="ORF">LEP1GSC062_2578</name>
</gene>
<dbReference type="AlphaFoldDB" id="V6HWT7"/>
<name>V6HWT7_9LEPT</name>
<evidence type="ECO:0000313" key="1">
    <source>
        <dbReference type="EMBL" id="EQA61462.1"/>
    </source>
</evidence>
<comment type="caution">
    <text evidence="1">The sequence shown here is derived from an EMBL/GenBank/DDBJ whole genome shotgun (WGS) entry which is preliminary data.</text>
</comment>
<reference evidence="1" key="1">
    <citation type="submission" date="2013-05" db="EMBL/GenBank/DDBJ databases">
        <authorList>
            <person name="Harkins D.M."/>
            <person name="Durkin A.S."/>
            <person name="Brinkac L.M."/>
            <person name="Haft D.H."/>
            <person name="Selengut J.D."/>
            <person name="Sanka R."/>
            <person name="DePew J."/>
            <person name="Purushe J."/>
            <person name="Hartskeerl R.A."/>
            <person name="Ahmed A."/>
            <person name="van der Linden H."/>
            <person name="Goris M.G.A."/>
            <person name="Vinetz J.M."/>
            <person name="Sutton G.G."/>
            <person name="Nierman W.C."/>
            <person name="Fouts D.E."/>
        </authorList>
    </citation>
    <scope>NUCLEOTIDE SEQUENCE [LARGE SCALE GENOMIC DNA]</scope>
    <source>
        <strain evidence="1">L 60</strain>
    </source>
</reference>
<evidence type="ECO:0000313" key="2">
    <source>
        <dbReference type="Proteomes" id="UP000018747"/>
    </source>
</evidence>
<feature type="non-terminal residue" evidence="1">
    <location>
        <position position="35"/>
    </location>
</feature>
<sequence>MNPSTVRLNFKLNLIRHLRDGKRMTLEELVSITGI</sequence>
<organism evidence="1 2">
    <name type="scientific">Leptospira alexanderi serovar Manhao 3 str. L 60</name>
    <dbReference type="NCBI Taxonomy" id="1049759"/>
    <lineage>
        <taxon>Bacteria</taxon>
        <taxon>Pseudomonadati</taxon>
        <taxon>Spirochaetota</taxon>
        <taxon>Spirochaetia</taxon>
        <taxon>Leptospirales</taxon>
        <taxon>Leptospiraceae</taxon>
        <taxon>Leptospira</taxon>
    </lineage>
</organism>
<proteinExistence type="predicted"/>
<accession>V6HWT7</accession>
<protein>
    <submittedName>
        <fullName evidence="1">Uncharacterized protein</fullName>
    </submittedName>
</protein>
<dbReference type="EMBL" id="AHMT02000049">
    <property type="protein sequence ID" value="EQA61462.1"/>
    <property type="molecule type" value="Genomic_DNA"/>
</dbReference>